<dbReference type="PANTHER" id="PTHR42924:SF3">
    <property type="entry name" value="POLYMERASE_HISTIDINOL PHOSPHATASE N-TERMINAL DOMAIN-CONTAINING PROTEIN"/>
    <property type="match status" value="1"/>
</dbReference>
<keyword evidence="2" id="KW-1185">Reference proteome</keyword>
<dbReference type="GO" id="GO:0004534">
    <property type="term" value="F:5'-3' RNA exonuclease activity"/>
    <property type="evidence" value="ECO:0007669"/>
    <property type="project" value="TreeGrafter"/>
</dbReference>
<dbReference type="HOGENOM" id="CLU_067347_1_0_11"/>
<dbReference type="STRING" id="2045.KR76_08830"/>
<dbReference type="Pfam" id="PF02811">
    <property type="entry name" value="PHP"/>
    <property type="match status" value="1"/>
</dbReference>
<dbReference type="Proteomes" id="UP000030300">
    <property type="component" value="Chromosome"/>
</dbReference>
<reference evidence="1 2" key="1">
    <citation type="journal article" date="2015" name="Genome Announc.">
        <title>Complete Genome Sequence of Steroid-Transforming Nocardioides simplex VKM Ac-2033D.</title>
        <authorList>
            <person name="Shtratnikova V.Y."/>
            <person name="Schelkunov M.I."/>
            <person name="Pekov Y.A."/>
            <person name="Fokina V.V."/>
            <person name="Logacheva M.D."/>
            <person name="Sokolov S.L."/>
            <person name="Bragin E.Y."/>
            <person name="Ashapkin V.V."/>
            <person name="Donova M.V."/>
        </authorList>
    </citation>
    <scope>NUCLEOTIDE SEQUENCE [LARGE SCALE GENOMIC DNA]</scope>
    <source>
        <strain evidence="1 2">VKM Ac-2033D</strain>
    </source>
</reference>
<name>A0A0A1DJR9_NOCSI</name>
<sequence>MTIDLHTHSSVSDGTEPPAALVRAAAAAGLEVVALTDHDTTAGWDEAAAAAVEVGIGLVRGIEVSTRFRGAGVHLLVYLPDAADPGLQDELARIVAGRADRVPAMLARLRELGIPATEEALAAVSPGNQVTGRPHLADLLVRLGVVGDRDEAFARYLSDGGPAYVDRYSADLLDMLARVDSARGVAVVAHPWGRGSADVLDEAAFTTLADAGLAGIEVDHLDHDAAARAALRAIAVRLGLVVTGSSDHHGAGKNGHDLGVETTAPDQLRRILDRAAALGSPTTLAGPAGKELR</sequence>
<dbReference type="GO" id="GO:0035312">
    <property type="term" value="F:5'-3' DNA exonuclease activity"/>
    <property type="evidence" value="ECO:0007669"/>
    <property type="project" value="TreeGrafter"/>
</dbReference>
<dbReference type="InterPro" id="IPR052018">
    <property type="entry name" value="PHP_domain"/>
</dbReference>
<dbReference type="eggNOG" id="COG0613">
    <property type="taxonomic scope" value="Bacteria"/>
</dbReference>
<dbReference type="InterPro" id="IPR004013">
    <property type="entry name" value="PHP_dom"/>
</dbReference>
<evidence type="ECO:0000313" key="2">
    <source>
        <dbReference type="Proteomes" id="UP000030300"/>
    </source>
</evidence>
<organism evidence="1 2">
    <name type="scientific">Nocardioides simplex</name>
    <name type="common">Arthrobacter simplex</name>
    <dbReference type="NCBI Taxonomy" id="2045"/>
    <lineage>
        <taxon>Bacteria</taxon>
        <taxon>Bacillati</taxon>
        <taxon>Actinomycetota</taxon>
        <taxon>Actinomycetes</taxon>
        <taxon>Propionibacteriales</taxon>
        <taxon>Nocardioidaceae</taxon>
        <taxon>Pimelobacter</taxon>
    </lineage>
</organism>
<dbReference type="PANTHER" id="PTHR42924">
    <property type="entry name" value="EXONUCLEASE"/>
    <property type="match status" value="1"/>
</dbReference>
<dbReference type="SMART" id="SM00481">
    <property type="entry name" value="POLIIIAc"/>
    <property type="match status" value="1"/>
</dbReference>
<gene>
    <name evidence="1" type="ORF">KR76_08830</name>
</gene>
<dbReference type="SUPFAM" id="SSF89550">
    <property type="entry name" value="PHP domain-like"/>
    <property type="match status" value="1"/>
</dbReference>
<proteinExistence type="predicted"/>
<dbReference type="AlphaFoldDB" id="A0A0A1DJR9"/>
<dbReference type="InterPro" id="IPR016195">
    <property type="entry name" value="Pol/histidinol_Pase-like"/>
</dbReference>
<dbReference type="KEGG" id="psim:KR76_08830"/>
<dbReference type="InterPro" id="IPR003141">
    <property type="entry name" value="Pol/His_phosphatase_N"/>
</dbReference>
<dbReference type="OrthoDB" id="9804333at2"/>
<dbReference type="EMBL" id="CP009896">
    <property type="protein sequence ID" value="AIY16843.1"/>
    <property type="molecule type" value="Genomic_DNA"/>
</dbReference>
<evidence type="ECO:0000313" key="1">
    <source>
        <dbReference type="EMBL" id="AIY16843.1"/>
    </source>
</evidence>
<accession>A0A0A1DJR9</accession>
<dbReference type="Gene3D" id="3.20.20.140">
    <property type="entry name" value="Metal-dependent hydrolases"/>
    <property type="match status" value="1"/>
</dbReference>
<dbReference type="GeneID" id="96609011"/>
<dbReference type="RefSeq" id="WP_038677803.1">
    <property type="nucleotide sequence ID" value="NZ_BJMC01000008.1"/>
</dbReference>
<protein>
    <submittedName>
        <fullName evidence="1">Putative metal-dependent phosphoesterases (PHP family)</fullName>
    </submittedName>
</protein>
<dbReference type="Gene3D" id="1.10.150.650">
    <property type="match status" value="1"/>
</dbReference>